<evidence type="ECO:0000256" key="7">
    <source>
        <dbReference type="ARBA" id="ARBA00023157"/>
    </source>
</evidence>
<dbReference type="HAMAP" id="MF_00144">
    <property type="entry name" value="tRNA_thiouridyl_MnmA"/>
    <property type="match status" value="1"/>
</dbReference>
<dbReference type="STRING" id="648996.Theam_1655"/>
<dbReference type="Proteomes" id="UP000006362">
    <property type="component" value="Chromosome"/>
</dbReference>
<dbReference type="CDD" id="cd01998">
    <property type="entry name" value="MnmA_TRMU-like"/>
    <property type="match status" value="1"/>
</dbReference>
<dbReference type="GO" id="GO:0103016">
    <property type="term" value="F:tRNA-uridine 2-sulfurtransferase activity"/>
    <property type="evidence" value="ECO:0007669"/>
    <property type="project" value="UniProtKB-EC"/>
</dbReference>
<evidence type="ECO:0000256" key="8">
    <source>
        <dbReference type="ARBA" id="ARBA00051542"/>
    </source>
</evidence>
<feature type="domain" description="tRNA-specific 2-thiouridylase MnmA-like central" evidence="11">
    <location>
        <begin position="206"/>
        <end position="267"/>
    </location>
</feature>
<comment type="caution">
    <text evidence="9">Lacks conserved residue(s) required for the propagation of feature annotation.</text>
</comment>
<protein>
    <recommendedName>
        <fullName evidence="9">tRNA-specific 2-thiouridylase MnmA</fullName>
        <ecNumber evidence="9">2.8.1.13</ecNumber>
    </recommendedName>
</protein>
<dbReference type="AlphaFoldDB" id="E8T5F7"/>
<keyword evidence="3 9" id="KW-0819">tRNA processing</keyword>
<feature type="region of interest" description="Interaction with tRNA" evidence="9">
    <location>
        <begin position="301"/>
        <end position="302"/>
    </location>
</feature>
<evidence type="ECO:0000259" key="10">
    <source>
        <dbReference type="Pfam" id="PF20258"/>
    </source>
</evidence>
<dbReference type="PANTHER" id="PTHR11933">
    <property type="entry name" value="TRNA 5-METHYLAMINOMETHYL-2-THIOURIDYLATE -METHYLTRANSFERASE"/>
    <property type="match status" value="1"/>
</dbReference>
<dbReference type="KEGG" id="tam:Theam_1655"/>
<dbReference type="eggNOG" id="COG0482">
    <property type="taxonomic scope" value="Bacteria"/>
</dbReference>
<dbReference type="FunFam" id="2.30.30.280:FF:000001">
    <property type="entry name" value="tRNA-specific 2-thiouridylase MnmA"/>
    <property type="match status" value="1"/>
</dbReference>
<reference evidence="12" key="1">
    <citation type="submission" date="2011-01" db="EMBL/GenBank/DDBJ databases">
        <title>Complete sequence of chromosome of Thermovibrio ammonificans HB-1.</title>
        <authorList>
            <consortium name="US DOE Joint Genome Institute"/>
            <person name="Lucas S."/>
            <person name="Copeland A."/>
            <person name="Lapidus A."/>
            <person name="Cheng J.-F."/>
            <person name="Goodwin L."/>
            <person name="Pitluck S."/>
            <person name="Davenport K."/>
            <person name="Detter J.C."/>
            <person name="Han C."/>
            <person name="Tapia R."/>
            <person name="Land M."/>
            <person name="Hauser L."/>
            <person name="Kyrpides N."/>
            <person name="Ivanova N."/>
            <person name="Ovchinnikova G."/>
            <person name="Vetriani C."/>
            <person name="Woyke T."/>
        </authorList>
    </citation>
    <scope>NUCLEOTIDE SEQUENCE [LARGE SCALE GENOMIC DNA]</scope>
    <source>
        <strain evidence="12">HB-1</strain>
    </source>
</reference>
<keyword evidence="6 9" id="KW-0694">RNA-binding</keyword>
<dbReference type="EC" id="2.8.1.13" evidence="9"/>
<feature type="site" description="Interaction with tRNA" evidence="9">
    <location>
        <position position="126"/>
    </location>
</feature>
<dbReference type="EMBL" id="CP002444">
    <property type="protein sequence ID" value="ADU97611.1"/>
    <property type="molecule type" value="Genomic_DNA"/>
</dbReference>
<comment type="similarity">
    <text evidence="9">Belongs to the MnmA/TRMU family.</text>
</comment>
<comment type="function">
    <text evidence="9">Catalyzes the 2-thiolation of uridine at the wobble position (U34) of tRNA, leading to the formation of s(2)U34.</text>
</comment>
<dbReference type="InterPro" id="IPR023382">
    <property type="entry name" value="MnmA-like_central_sf"/>
</dbReference>
<evidence type="ECO:0000313" key="13">
    <source>
        <dbReference type="Proteomes" id="UP000006362"/>
    </source>
</evidence>
<keyword evidence="9" id="KW-0963">Cytoplasm</keyword>
<evidence type="ECO:0000256" key="4">
    <source>
        <dbReference type="ARBA" id="ARBA00022741"/>
    </source>
</evidence>
<evidence type="ECO:0000256" key="5">
    <source>
        <dbReference type="ARBA" id="ARBA00022840"/>
    </source>
</evidence>
<feature type="region of interest" description="Interaction with tRNA" evidence="9">
    <location>
        <begin position="149"/>
        <end position="151"/>
    </location>
</feature>
<evidence type="ECO:0000256" key="1">
    <source>
        <dbReference type="ARBA" id="ARBA00022555"/>
    </source>
</evidence>
<name>E8T5F7_THEA1</name>
<feature type="site" description="Interaction with tRNA" evidence="9">
    <location>
        <position position="335"/>
    </location>
</feature>
<feature type="binding site" evidence="9">
    <location>
        <begin position="20"/>
        <end position="27"/>
    </location>
    <ligand>
        <name>ATP</name>
        <dbReference type="ChEBI" id="CHEBI:30616"/>
    </ligand>
</feature>
<keyword evidence="4 9" id="KW-0547">Nucleotide-binding</keyword>
<evidence type="ECO:0000256" key="6">
    <source>
        <dbReference type="ARBA" id="ARBA00022884"/>
    </source>
</evidence>
<accession>E8T5F7</accession>
<keyword evidence="7" id="KW-1015">Disulfide bond</keyword>
<keyword evidence="5 9" id="KW-0067">ATP-binding</keyword>
<dbReference type="Pfam" id="PF20259">
    <property type="entry name" value="tRNA_Me_trans_M"/>
    <property type="match status" value="1"/>
</dbReference>
<dbReference type="Pfam" id="PF20258">
    <property type="entry name" value="tRNA_Me_trans_C"/>
    <property type="match status" value="1"/>
</dbReference>
<dbReference type="NCBIfam" id="NF001138">
    <property type="entry name" value="PRK00143.1"/>
    <property type="match status" value="1"/>
</dbReference>
<dbReference type="InterPro" id="IPR046885">
    <property type="entry name" value="MnmA-like_C"/>
</dbReference>
<dbReference type="HOGENOM" id="CLU_035188_0_0_0"/>
<proteinExistence type="inferred from homology"/>
<gene>
    <name evidence="9" type="primary">mnmA</name>
    <name evidence="12" type="ordered locus">Theam_1655</name>
</gene>
<dbReference type="Pfam" id="PF03054">
    <property type="entry name" value="tRNA_Me_trans"/>
    <property type="match status" value="1"/>
</dbReference>
<dbReference type="GO" id="GO:0005524">
    <property type="term" value="F:ATP binding"/>
    <property type="evidence" value="ECO:0007669"/>
    <property type="project" value="UniProtKB-KW"/>
</dbReference>
<feature type="binding site" evidence="9">
    <location>
        <position position="46"/>
    </location>
    <ligand>
        <name>ATP</name>
        <dbReference type="ChEBI" id="CHEBI:30616"/>
    </ligand>
</feature>
<dbReference type="GO" id="GO:0005737">
    <property type="term" value="C:cytoplasm"/>
    <property type="evidence" value="ECO:0007669"/>
    <property type="project" value="UniProtKB-SubCell"/>
</dbReference>
<dbReference type="Gene3D" id="2.40.30.10">
    <property type="entry name" value="Translation factors"/>
    <property type="match status" value="1"/>
</dbReference>
<keyword evidence="1 9" id="KW-0820">tRNA-binding</keyword>
<sequence>MEFKEIKSKELAVMKRVLLGFSGGVDSFYAAHLLLEQGFNVYPVYFKLLPDADTTKPRRSAELLNLKLTVVDLTEEFKKAVIDYFIAYYRKGLTPNPCAVCNREIKLKELYKLARKLKIPYIATGHYARVEKVESFGRKLIKRGVEPGKEQSYFLALVEQRVFENLILPLGNLTKREVIEKAKKLGFPFEGESQDVCFIKEKSYADFLRKFIKPRPGPFKLTTGEVLGKHKGLIYYTVGQRRGLGISYKHPLHVVELRPEENAVIVGPKEAVEKDEITVWKVNWHVPQERLTDLPLLAQVRYRSEPVPVESLHYFKNGIYRVKLAAKVSAPAPGQVCAFYSNDLLLGGGEITREGVG</sequence>
<dbReference type="InterPro" id="IPR014729">
    <property type="entry name" value="Rossmann-like_a/b/a_fold"/>
</dbReference>
<evidence type="ECO:0000259" key="11">
    <source>
        <dbReference type="Pfam" id="PF20259"/>
    </source>
</evidence>
<dbReference type="InterPro" id="IPR004506">
    <property type="entry name" value="MnmA-like"/>
</dbReference>
<dbReference type="GO" id="GO:0000049">
    <property type="term" value="F:tRNA binding"/>
    <property type="evidence" value="ECO:0007669"/>
    <property type="project" value="UniProtKB-KW"/>
</dbReference>
<dbReference type="Gene3D" id="3.40.50.620">
    <property type="entry name" value="HUPs"/>
    <property type="match status" value="1"/>
</dbReference>
<dbReference type="GO" id="GO:0008168">
    <property type="term" value="F:methyltransferase activity"/>
    <property type="evidence" value="ECO:0007669"/>
    <property type="project" value="UniProtKB-KW"/>
</dbReference>
<feature type="domain" description="tRNA-specific 2-thiouridylase MnmA-like C-terminal" evidence="10">
    <location>
        <begin position="275"/>
        <end position="351"/>
    </location>
</feature>
<organism evidence="12 13">
    <name type="scientific">Thermovibrio ammonificans (strain DSM 15698 / JCM 12110 / HB-1)</name>
    <dbReference type="NCBI Taxonomy" id="648996"/>
    <lineage>
        <taxon>Bacteria</taxon>
        <taxon>Pseudomonadati</taxon>
        <taxon>Aquificota</taxon>
        <taxon>Aquificia</taxon>
        <taxon>Desulfurobacteriales</taxon>
        <taxon>Desulfurobacteriaceae</taxon>
        <taxon>Thermovibrio</taxon>
    </lineage>
</organism>
<feature type="active site" description="Cysteine persulfide intermediate" evidence="9">
    <location>
        <position position="197"/>
    </location>
</feature>
<comment type="catalytic activity">
    <reaction evidence="8 9">
        <text>S-sulfanyl-L-cysteinyl-[protein] + uridine(34) in tRNA + AH2 + ATP = 2-thiouridine(34) in tRNA + L-cysteinyl-[protein] + A + AMP + diphosphate + H(+)</text>
        <dbReference type="Rhea" id="RHEA:47032"/>
        <dbReference type="Rhea" id="RHEA-COMP:10131"/>
        <dbReference type="Rhea" id="RHEA-COMP:11726"/>
        <dbReference type="Rhea" id="RHEA-COMP:11727"/>
        <dbReference type="Rhea" id="RHEA-COMP:11728"/>
        <dbReference type="ChEBI" id="CHEBI:13193"/>
        <dbReference type="ChEBI" id="CHEBI:15378"/>
        <dbReference type="ChEBI" id="CHEBI:17499"/>
        <dbReference type="ChEBI" id="CHEBI:29950"/>
        <dbReference type="ChEBI" id="CHEBI:30616"/>
        <dbReference type="ChEBI" id="CHEBI:33019"/>
        <dbReference type="ChEBI" id="CHEBI:61963"/>
        <dbReference type="ChEBI" id="CHEBI:65315"/>
        <dbReference type="ChEBI" id="CHEBI:87170"/>
        <dbReference type="ChEBI" id="CHEBI:456215"/>
        <dbReference type="EC" id="2.8.1.13"/>
    </reaction>
</comment>
<feature type="binding site" evidence="9">
    <location>
        <position position="125"/>
    </location>
    <ligand>
        <name>ATP</name>
        <dbReference type="ChEBI" id="CHEBI:30616"/>
    </ligand>
</feature>
<dbReference type="NCBIfam" id="TIGR00420">
    <property type="entry name" value="trmU"/>
    <property type="match status" value="1"/>
</dbReference>
<dbReference type="PANTHER" id="PTHR11933:SF5">
    <property type="entry name" value="MITOCHONDRIAL TRNA-SPECIFIC 2-THIOURIDYLASE 1"/>
    <property type="match status" value="1"/>
</dbReference>
<evidence type="ECO:0000256" key="9">
    <source>
        <dbReference type="HAMAP-Rule" id="MF_00144"/>
    </source>
</evidence>
<comment type="subcellular location">
    <subcellularLocation>
        <location evidence="9">Cytoplasm</location>
    </subcellularLocation>
</comment>
<dbReference type="GO" id="GO:0002143">
    <property type="term" value="P:tRNA wobble position uridine thiolation"/>
    <property type="evidence" value="ECO:0007669"/>
    <property type="project" value="TreeGrafter"/>
</dbReference>
<feature type="active site" description="Nucleophile" evidence="9">
    <location>
        <position position="101"/>
    </location>
</feature>
<evidence type="ECO:0000256" key="3">
    <source>
        <dbReference type="ARBA" id="ARBA00022694"/>
    </source>
</evidence>
<keyword evidence="13" id="KW-1185">Reference proteome</keyword>
<dbReference type="GO" id="GO:0032259">
    <property type="term" value="P:methylation"/>
    <property type="evidence" value="ECO:0007669"/>
    <property type="project" value="UniProtKB-KW"/>
</dbReference>
<dbReference type="SUPFAM" id="SSF52402">
    <property type="entry name" value="Adenine nucleotide alpha hydrolases-like"/>
    <property type="match status" value="1"/>
</dbReference>
<evidence type="ECO:0000256" key="2">
    <source>
        <dbReference type="ARBA" id="ARBA00022679"/>
    </source>
</evidence>
<dbReference type="InterPro" id="IPR046884">
    <property type="entry name" value="MnmA-like_central"/>
</dbReference>
<keyword evidence="2 9" id="KW-0808">Transferase</keyword>
<dbReference type="RefSeq" id="WP_013538396.1">
    <property type="nucleotide sequence ID" value="NC_014926.1"/>
</dbReference>
<dbReference type="Gene3D" id="2.30.30.280">
    <property type="entry name" value="Adenine nucleotide alpha hydrolases-like domains"/>
    <property type="match status" value="1"/>
</dbReference>
<evidence type="ECO:0000313" key="12">
    <source>
        <dbReference type="EMBL" id="ADU97611.1"/>
    </source>
</evidence>